<feature type="region of interest" description="Disordered" evidence="2">
    <location>
        <begin position="470"/>
        <end position="489"/>
    </location>
</feature>
<evidence type="ECO:0000259" key="3">
    <source>
        <dbReference type="Pfam" id="PF00735"/>
    </source>
</evidence>
<dbReference type="InterPro" id="IPR027417">
    <property type="entry name" value="P-loop_NTPase"/>
</dbReference>
<evidence type="ECO:0000256" key="2">
    <source>
        <dbReference type="SAM" id="MobiDB-lite"/>
    </source>
</evidence>
<dbReference type="AlphaFoldDB" id="A0A9P6MXI5"/>
<dbReference type="EMBL" id="JAAAID010000435">
    <property type="protein sequence ID" value="KAG0017559.1"/>
    <property type="molecule type" value="Genomic_DNA"/>
</dbReference>
<feature type="compositionally biased region" description="Low complexity" evidence="2">
    <location>
        <begin position="340"/>
        <end position="351"/>
    </location>
</feature>
<evidence type="ECO:0000313" key="5">
    <source>
        <dbReference type="Proteomes" id="UP000703661"/>
    </source>
</evidence>
<feature type="region of interest" description="Disordered" evidence="2">
    <location>
        <begin position="316"/>
        <end position="449"/>
    </location>
</feature>
<feature type="domain" description="Septin-type G" evidence="3">
    <location>
        <begin position="204"/>
        <end position="293"/>
    </location>
</feature>
<gene>
    <name evidence="4" type="primary">SEPT7</name>
    <name evidence="4" type="ORF">BGZ80_008161</name>
</gene>
<name>A0A9P6MXI5_9FUNG</name>
<accession>A0A9P6MXI5</accession>
<reference evidence="4" key="1">
    <citation type="journal article" date="2020" name="Fungal Divers.">
        <title>Resolving the Mortierellaceae phylogeny through synthesis of multi-gene phylogenetics and phylogenomics.</title>
        <authorList>
            <person name="Vandepol N."/>
            <person name="Liber J."/>
            <person name="Desiro A."/>
            <person name="Na H."/>
            <person name="Kennedy M."/>
            <person name="Barry K."/>
            <person name="Grigoriev I.V."/>
            <person name="Miller A.N."/>
            <person name="O'Donnell K."/>
            <person name="Stajich J.E."/>
            <person name="Bonito G."/>
        </authorList>
    </citation>
    <scope>NUCLEOTIDE SEQUENCE</scope>
    <source>
        <strain evidence="4">NRRL 2769</strain>
    </source>
</reference>
<dbReference type="InterPro" id="IPR030379">
    <property type="entry name" value="G_SEPTIN_dom"/>
</dbReference>
<sequence length="489" mass="54741">MTGTLPLEIASSLRLILVGDTGIGKSKSRSLFLNSVPGQVQKTQDDDQDQDLEPNTPDVAALSLQDTNGQKQNGTNGTVNEQAETDDFITRDAASTLEIPAWLSVSAKHNAKSETSDAEMVPADNIVIHDFVGYGQSLDAKETIDRVDIFLAEQYIATRDLFGAFITPLSMATRPGPPAEKSQPQPFLEKLLVNSPMAHSLPDACLYFVLYDLKPVDIAFMKRIMGHVNLIPILAKADTLSANQLWKAKARILKQLEDNQIEFFQFGFTIEELKTMAVEKQAGGPPFALSTSDLETQKFMDRWKTDLGIPLEQKPAVQPEEAQPQQQQQQQEEEEEEQQQEQAQEPVQEQAQEQEQEQEKEQEQEQEQKQEQEPLRLQQPTPIQQQQAPEFQQPSPVHQYQQQSYQQQQQQYLPPALQQQTYQPTSSYSHYVPKSSPSSPTQPDEEVGQVIKLSRAQSVIRSASPTTKIYTQGAMVPSVPSLPAQSESD</sequence>
<protein>
    <submittedName>
        <fullName evidence="4">Septin 4</fullName>
    </submittedName>
</protein>
<keyword evidence="1" id="KW-0342">GTP-binding</keyword>
<dbReference type="PANTHER" id="PTHR18884">
    <property type="entry name" value="SEPTIN"/>
    <property type="match status" value="1"/>
</dbReference>
<dbReference type="Gene3D" id="3.40.50.300">
    <property type="entry name" value="P-loop containing nucleotide triphosphate hydrolases"/>
    <property type="match status" value="1"/>
</dbReference>
<feature type="compositionally biased region" description="Basic and acidic residues" evidence="2">
    <location>
        <begin position="357"/>
        <end position="374"/>
    </location>
</feature>
<dbReference type="Pfam" id="PF00735">
    <property type="entry name" value="Septin"/>
    <property type="match status" value="1"/>
</dbReference>
<feature type="region of interest" description="Disordered" evidence="2">
    <location>
        <begin position="63"/>
        <end position="83"/>
    </location>
</feature>
<evidence type="ECO:0000313" key="4">
    <source>
        <dbReference type="EMBL" id="KAG0017559.1"/>
    </source>
</evidence>
<organism evidence="4 5">
    <name type="scientific">Entomortierella chlamydospora</name>
    <dbReference type="NCBI Taxonomy" id="101097"/>
    <lineage>
        <taxon>Eukaryota</taxon>
        <taxon>Fungi</taxon>
        <taxon>Fungi incertae sedis</taxon>
        <taxon>Mucoromycota</taxon>
        <taxon>Mortierellomycotina</taxon>
        <taxon>Mortierellomycetes</taxon>
        <taxon>Mortierellales</taxon>
        <taxon>Mortierellaceae</taxon>
        <taxon>Entomortierella</taxon>
    </lineage>
</organism>
<feature type="compositionally biased region" description="Polar residues" evidence="2">
    <location>
        <begin position="64"/>
        <end position="82"/>
    </location>
</feature>
<keyword evidence="5" id="KW-1185">Reference proteome</keyword>
<dbReference type="GO" id="GO:0005525">
    <property type="term" value="F:GTP binding"/>
    <property type="evidence" value="ECO:0007669"/>
    <property type="project" value="UniProtKB-KW"/>
</dbReference>
<feature type="compositionally biased region" description="Low complexity" evidence="2">
    <location>
        <begin position="316"/>
        <end position="330"/>
    </location>
</feature>
<dbReference type="SUPFAM" id="SSF52540">
    <property type="entry name" value="P-loop containing nucleoside triphosphate hydrolases"/>
    <property type="match status" value="1"/>
</dbReference>
<comment type="similarity">
    <text evidence="1">Belongs to the TRAFAC class TrmE-Era-EngA-EngB-Septin-like GTPase superfamily. Septin GTPase family.</text>
</comment>
<keyword evidence="1" id="KW-0547">Nucleotide-binding</keyword>
<dbReference type="Proteomes" id="UP000703661">
    <property type="component" value="Unassembled WGS sequence"/>
</dbReference>
<comment type="caution">
    <text evidence="4">The sequence shown here is derived from an EMBL/GenBank/DDBJ whole genome shotgun (WGS) entry which is preliminary data.</text>
</comment>
<evidence type="ECO:0000256" key="1">
    <source>
        <dbReference type="RuleBase" id="RU004560"/>
    </source>
</evidence>
<feature type="compositionally biased region" description="Low complexity" evidence="2">
    <location>
        <begin position="378"/>
        <end position="429"/>
    </location>
</feature>
<proteinExistence type="inferred from homology"/>